<dbReference type="Proteomes" id="UP000649617">
    <property type="component" value="Unassembled WGS sequence"/>
</dbReference>
<name>A0A812P3K3_SYMPI</name>
<comment type="caution">
    <text evidence="3">Lacks conserved residue(s) required for the propagation of feature annotation.</text>
</comment>
<gene>
    <name evidence="5" type="primary">cobB</name>
    <name evidence="5" type="ORF">SPIL2461_LOCUS7819</name>
</gene>
<dbReference type="EMBL" id="CAJNIZ010012488">
    <property type="protein sequence ID" value="CAE7334652.1"/>
    <property type="molecule type" value="Genomic_DNA"/>
</dbReference>
<dbReference type="InterPro" id="IPR026590">
    <property type="entry name" value="Ssirtuin_cat_dom"/>
</dbReference>
<evidence type="ECO:0000256" key="1">
    <source>
        <dbReference type="ARBA" id="ARBA00022679"/>
    </source>
</evidence>
<dbReference type="InterPro" id="IPR026591">
    <property type="entry name" value="Sirtuin_cat_small_dom_sf"/>
</dbReference>
<keyword evidence="1" id="KW-0808">Transferase</keyword>
<dbReference type="PROSITE" id="PS50305">
    <property type="entry name" value="SIRTUIN"/>
    <property type="match status" value="1"/>
</dbReference>
<evidence type="ECO:0000259" key="4">
    <source>
        <dbReference type="PROSITE" id="PS50305"/>
    </source>
</evidence>
<evidence type="ECO:0000256" key="2">
    <source>
        <dbReference type="ARBA" id="ARBA00023027"/>
    </source>
</evidence>
<organism evidence="5 6">
    <name type="scientific">Symbiodinium pilosum</name>
    <name type="common">Dinoflagellate</name>
    <dbReference type="NCBI Taxonomy" id="2952"/>
    <lineage>
        <taxon>Eukaryota</taxon>
        <taxon>Sar</taxon>
        <taxon>Alveolata</taxon>
        <taxon>Dinophyceae</taxon>
        <taxon>Suessiales</taxon>
        <taxon>Symbiodiniaceae</taxon>
        <taxon>Symbiodinium</taxon>
    </lineage>
</organism>
<dbReference type="InterPro" id="IPR029035">
    <property type="entry name" value="DHS-like_NAD/FAD-binding_dom"/>
</dbReference>
<proteinExistence type="predicted"/>
<evidence type="ECO:0000313" key="5">
    <source>
        <dbReference type="EMBL" id="CAE7334652.1"/>
    </source>
</evidence>
<reference evidence="5" key="1">
    <citation type="submission" date="2021-02" db="EMBL/GenBank/DDBJ databases">
        <authorList>
            <person name="Dougan E. K."/>
            <person name="Rhodes N."/>
            <person name="Thang M."/>
            <person name="Chan C."/>
        </authorList>
    </citation>
    <scope>NUCLEOTIDE SEQUENCE</scope>
</reference>
<feature type="domain" description="Deacetylase sirtuin-type" evidence="4">
    <location>
        <begin position="8"/>
        <end position="266"/>
    </location>
</feature>
<dbReference type="InterPro" id="IPR003000">
    <property type="entry name" value="Sirtuin"/>
</dbReference>
<evidence type="ECO:0000256" key="3">
    <source>
        <dbReference type="PROSITE-ProRule" id="PRU00236"/>
    </source>
</evidence>
<dbReference type="Gene3D" id="3.40.50.1220">
    <property type="entry name" value="TPP-binding domain"/>
    <property type="match status" value="1"/>
</dbReference>
<dbReference type="AlphaFoldDB" id="A0A812P3K3"/>
<keyword evidence="2" id="KW-0520">NAD</keyword>
<dbReference type="GO" id="GO:0017136">
    <property type="term" value="F:histone deacetylase activity, NAD-dependent"/>
    <property type="evidence" value="ECO:0007669"/>
    <property type="project" value="TreeGrafter"/>
</dbReference>
<protein>
    <submittedName>
        <fullName evidence="5">CobB protein</fullName>
    </submittedName>
</protein>
<keyword evidence="6" id="KW-1185">Reference proteome</keyword>
<dbReference type="PANTHER" id="PTHR11085:SF10">
    <property type="entry name" value="NAD-DEPENDENT PROTEIN DEACYLASE SIRTUIN-5, MITOCHONDRIAL-RELATED"/>
    <property type="match status" value="1"/>
</dbReference>
<accession>A0A812P3K3</accession>
<sequence length="266" mass="29107">MGVEYARPCHQLNSVGSVAKLVRRANRIVALTGAGISVESGITPFRAPSSSGSDTGAIWAEFDARQMTVAGFNHDAHVREKWWAMKRKLLKEMRLAKPNPAHCFFGQLEMRGKLSGVITQNIDSLHQDGGVPCEKVNELHGHMRRLICSDHRTALNPEPFATGACDFVCDLAACGEAGIPVCPKCSSPLRTETVLFEQALPEGAVERARKQVQDCDLLLVIGSTLIVRPANELPAEALRRGIPVIMVNLDDTCFSSAFFLYFVTIF</sequence>
<dbReference type="Pfam" id="PF02146">
    <property type="entry name" value="SIR2"/>
    <property type="match status" value="1"/>
</dbReference>
<dbReference type="Gene3D" id="3.30.1600.10">
    <property type="entry name" value="SIR2/SIRT2 'Small Domain"/>
    <property type="match status" value="1"/>
</dbReference>
<dbReference type="InterPro" id="IPR050134">
    <property type="entry name" value="NAD-dep_sirtuin_deacylases"/>
</dbReference>
<dbReference type="PANTHER" id="PTHR11085">
    <property type="entry name" value="NAD-DEPENDENT PROTEIN DEACYLASE SIRTUIN-5, MITOCHONDRIAL-RELATED"/>
    <property type="match status" value="1"/>
</dbReference>
<dbReference type="OrthoDB" id="424302at2759"/>
<dbReference type="SUPFAM" id="SSF52467">
    <property type="entry name" value="DHS-like NAD/FAD-binding domain"/>
    <property type="match status" value="1"/>
</dbReference>
<dbReference type="GO" id="GO:0070403">
    <property type="term" value="F:NAD+ binding"/>
    <property type="evidence" value="ECO:0007669"/>
    <property type="project" value="InterPro"/>
</dbReference>
<comment type="caution">
    <text evidence="5">The sequence shown here is derived from an EMBL/GenBank/DDBJ whole genome shotgun (WGS) entry which is preliminary data.</text>
</comment>
<evidence type="ECO:0000313" key="6">
    <source>
        <dbReference type="Proteomes" id="UP000649617"/>
    </source>
</evidence>